<proteinExistence type="predicted"/>
<sequence>MNEGKHSMINQSIYPVAKQRLVNWPSIYQLPLTRWSKFRAAGTLANLRCNHSIAFLSICFKAKPGINLINNSKFRPVRSLTTIEPKPSSCSGERSARDQPNQKPISVQGQTLEDFIAEYRKLTWYFIPPDNYGLLDSTFIEKIMEGTLQKEPFTFNVITKDGELECAINLIQCLVESPFHQDLEPQFSKLRALARNFNKEDHLEVYFENCEVPLLNCFEEPPLLSYSNLAQPTKHRVTCNIPLSKHFSKNSVNLLATEGYDTLGHLDLQGDHLFVIIKDFNSAFDLVDLFNKHLFASTFTNRLHAIVDSKDSTLATAIRHLFRNRVSIEVPVHEVRISQGLEAFKLLKKSPSNASLYQYGWTHSGMLALHNTIKNKLNLNELNAAKEQRNASVQQHFIRIAKQNLMTRLKHSDSLLKASKDTLEALAFLEAELTQGFETTLATLKLETNSIIAKLSPRKLAFIRIPKYLHKIHLLLPEVPFYETEVTLAEYQGFSRAQLKKFWDSNSAALVNLASDRPNIVLPKVDLPILHQEVRLMRGTLDLNSIVEALSEYQEQLYLRVSAAIGGGCLAGYTLFSTVPDPYFPYTVIALAYATLHVTFKSYGTWCTRMDELESRIKSLDQDFASKTTLVFQSQLEAVRSPLTTLINGNIKPFHEQLSARIKTQLSVADSLGWQKHSK</sequence>
<keyword evidence="2" id="KW-1185">Reference proteome</keyword>
<organism evidence="1 2">
    <name type="scientific">Entomophthora muscae</name>
    <dbReference type="NCBI Taxonomy" id="34485"/>
    <lineage>
        <taxon>Eukaryota</taxon>
        <taxon>Fungi</taxon>
        <taxon>Fungi incertae sedis</taxon>
        <taxon>Zoopagomycota</taxon>
        <taxon>Entomophthoromycotina</taxon>
        <taxon>Entomophthoromycetes</taxon>
        <taxon>Entomophthorales</taxon>
        <taxon>Entomophthoraceae</taxon>
        <taxon>Entomophthora</taxon>
    </lineage>
</organism>
<dbReference type="Proteomes" id="UP001165960">
    <property type="component" value="Unassembled WGS sequence"/>
</dbReference>
<evidence type="ECO:0000313" key="1">
    <source>
        <dbReference type="EMBL" id="KAJ9081922.1"/>
    </source>
</evidence>
<evidence type="ECO:0000313" key="2">
    <source>
        <dbReference type="Proteomes" id="UP001165960"/>
    </source>
</evidence>
<reference evidence="1" key="1">
    <citation type="submission" date="2022-04" db="EMBL/GenBank/DDBJ databases">
        <title>Genome of the entomopathogenic fungus Entomophthora muscae.</title>
        <authorList>
            <person name="Elya C."/>
            <person name="Lovett B.R."/>
            <person name="Lee E."/>
            <person name="Macias A.M."/>
            <person name="Hajek A.E."/>
            <person name="De Bivort B.L."/>
            <person name="Kasson M.T."/>
            <person name="De Fine Licht H.H."/>
            <person name="Stajich J.E."/>
        </authorList>
    </citation>
    <scope>NUCLEOTIDE SEQUENCE</scope>
    <source>
        <strain evidence="1">Berkeley</strain>
    </source>
</reference>
<name>A0ACC2U4R3_9FUNG</name>
<accession>A0ACC2U4R3</accession>
<gene>
    <name evidence="1" type="ORF">DSO57_1009913</name>
</gene>
<comment type="caution">
    <text evidence="1">The sequence shown here is derived from an EMBL/GenBank/DDBJ whole genome shotgun (WGS) entry which is preliminary data.</text>
</comment>
<protein>
    <submittedName>
        <fullName evidence="1">Uncharacterized protein</fullName>
    </submittedName>
</protein>
<dbReference type="EMBL" id="QTSX02001452">
    <property type="protein sequence ID" value="KAJ9081922.1"/>
    <property type="molecule type" value="Genomic_DNA"/>
</dbReference>